<dbReference type="Gene3D" id="3.40.640.10">
    <property type="entry name" value="Type I PLP-dependent aspartate aminotransferase-like (Major domain)"/>
    <property type="match status" value="1"/>
</dbReference>
<dbReference type="KEGG" id="cyt:cce_2879"/>
<name>B1WV30_CROS5</name>
<dbReference type="FunFam" id="3.90.1150.10:FF:000031">
    <property type="entry name" value="Serine--glyoxylate aminotransferase"/>
    <property type="match status" value="1"/>
</dbReference>
<dbReference type="PANTHER" id="PTHR21152">
    <property type="entry name" value="AMINOTRANSFERASE CLASS V"/>
    <property type="match status" value="1"/>
</dbReference>
<keyword evidence="3" id="KW-0032">Aminotransferase</keyword>
<evidence type="ECO:0000256" key="2">
    <source>
        <dbReference type="ARBA" id="ARBA00009236"/>
    </source>
</evidence>
<dbReference type="eggNOG" id="COG0075">
    <property type="taxonomic scope" value="Bacteria"/>
</dbReference>
<sequence>MSIQQRMINLQNISRRQTLMQDKHMLMIPGPTPVPESVLLAMAKHPIGHRSGDFSQIIGELTENLKWLHQTQNDVLMLTVSGTGAMEAGIINFLSAGDRVLVGNNGKFGERWGKIARAFGLEVEEITAEWGKPLDPQAFKAKLEADTQKTIKAVIITHSETSTGVLNDLQTINTHVKAHREALIMVDAVTSLGAVSVPIDKWGLDMVASGSQKGYMIPPGLGFVAVSPKAWKAYETATLPKFYLDLGAYKKATDKNSSPFTPPINLMYGLKVALDMMKAEGLDAMFTRHQRLTQATRAAMRGLGLSLFAPDEAASHAVTAVMPSTVDAEAIRSTMRKQFDIALAGGQDHLKGKIFRIGHLGFVSERDILTAIAALEATLQRLGDQGAKSGAGMAAAAKVLGN</sequence>
<dbReference type="EMBL" id="CP000806">
    <property type="protein sequence ID" value="ACB52227.1"/>
    <property type="molecule type" value="Genomic_DNA"/>
</dbReference>
<organism evidence="11 12">
    <name type="scientific">Crocosphaera subtropica (strain ATCC 51142 / BH68)</name>
    <name type="common">Cyanothece sp. (strain ATCC 51142)</name>
    <dbReference type="NCBI Taxonomy" id="43989"/>
    <lineage>
        <taxon>Bacteria</taxon>
        <taxon>Bacillati</taxon>
        <taxon>Cyanobacteriota</taxon>
        <taxon>Cyanophyceae</taxon>
        <taxon>Oscillatoriophycideae</taxon>
        <taxon>Chroococcales</taxon>
        <taxon>Aphanothecaceae</taxon>
        <taxon>Crocosphaera</taxon>
        <taxon>Crocosphaera subtropica</taxon>
    </lineage>
</organism>
<gene>
    <name evidence="11" type="ordered locus">cce_2879</name>
</gene>
<accession>B1WV30</accession>
<dbReference type="InterPro" id="IPR024169">
    <property type="entry name" value="SP_NH2Trfase/AEP_transaminase"/>
</dbReference>
<dbReference type="SUPFAM" id="SSF53383">
    <property type="entry name" value="PLP-dependent transferases"/>
    <property type="match status" value="1"/>
</dbReference>
<keyword evidence="5 7" id="KW-0663">Pyridoxal phosphate</keyword>
<evidence type="ECO:0000256" key="5">
    <source>
        <dbReference type="ARBA" id="ARBA00022898"/>
    </source>
</evidence>
<protein>
    <submittedName>
        <fullName evidence="11">Soluble hydrogenase 42 kD subunit, small subunit of soluble hydrogenase</fullName>
    </submittedName>
</protein>
<feature type="modified residue" description="N6-(pyridoxal phosphate)lysine" evidence="7">
    <location>
        <position position="213"/>
    </location>
</feature>
<dbReference type="InterPro" id="IPR020578">
    <property type="entry name" value="Aminotrans_V_PyrdxlP_BS"/>
</dbReference>
<dbReference type="PANTHER" id="PTHR21152:SF40">
    <property type="entry name" value="ALANINE--GLYOXYLATE AMINOTRANSFERASE"/>
    <property type="match status" value="1"/>
</dbReference>
<feature type="domain" description="Aminotransferase class V" evidence="10">
    <location>
        <begin position="32"/>
        <end position="347"/>
    </location>
</feature>
<proteinExistence type="inferred from homology"/>
<dbReference type="GO" id="GO:0004760">
    <property type="term" value="F:L-serine-pyruvate transaminase activity"/>
    <property type="evidence" value="ECO:0007669"/>
    <property type="project" value="TreeGrafter"/>
</dbReference>
<dbReference type="PIRSF" id="PIRSF000524">
    <property type="entry name" value="SPT"/>
    <property type="match status" value="1"/>
</dbReference>
<dbReference type="AlphaFoldDB" id="B1WV30"/>
<dbReference type="HOGENOM" id="CLU_027686_1_1_3"/>
<dbReference type="InterPro" id="IPR000192">
    <property type="entry name" value="Aminotrans_V_dom"/>
</dbReference>
<dbReference type="InterPro" id="IPR015422">
    <property type="entry name" value="PyrdxlP-dep_Trfase_small"/>
</dbReference>
<evidence type="ECO:0000256" key="7">
    <source>
        <dbReference type="PIRSR" id="PIRSR000524-50"/>
    </source>
</evidence>
<evidence type="ECO:0000256" key="1">
    <source>
        <dbReference type="ARBA" id="ARBA00001933"/>
    </source>
</evidence>
<evidence type="ECO:0000313" key="11">
    <source>
        <dbReference type="EMBL" id="ACB52227.1"/>
    </source>
</evidence>
<dbReference type="Proteomes" id="UP000001203">
    <property type="component" value="Chromosome circular"/>
</dbReference>
<dbReference type="Pfam" id="PF00266">
    <property type="entry name" value="Aminotran_5"/>
    <property type="match status" value="1"/>
</dbReference>
<evidence type="ECO:0000256" key="9">
    <source>
        <dbReference type="RuleBase" id="RU004504"/>
    </source>
</evidence>
<keyword evidence="12" id="KW-1185">Reference proteome</keyword>
<dbReference type="GO" id="GO:0008453">
    <property type="term" value="F:alanine-glyoxylate transaminase activity"/>
    <property type="evidence" value="ECO:0007669"/>
    <property type="project" value="TreeGrafter"/>
</dbReference>
<evidence type="ECO:0000256" key="8">
    <source>
        <dbReference type="RuleBase" id="RU004075"/>
    </source>
</evidence>
<comment type="cofactor">
    <cofactor evidence="1 7 9">
        <name>pyridoxal 5'-phosphate</name>
        <dbReference type="ChEBI" id="CHEBI:597326"/>
    </cofactor>
</comment>
<dbReference type="FunFam" id="3.40.640.10:FF:000027">
    <property type="entry name" value="Serine--pyruvate aminotransferase, mitochondrial"/>
    <property type="match status" value="1"/>
</dbReference>
<keyword evidence="4" id="KW-0808">Transferase</keyword>
<dbReference type="STRING" id="43989.cce_2879"/>
<evidence type="ECO:0000256" key="6">
    <source>
        <dbReference type="PIRSR" id="PIRSR000524-1"/>
    </source>
</evidence>
<reference evidence="11 12" key="1">
    <citation type="journal article" date="2008" name="Proc. Natl. Acad. Sci. U.S.A.">
        <title>The genome of Cyanothece 51142, a unicellular diazotrophic cyanobacterium important in the marine nitrogen cycle.</title>
        <authorList>
            <person name="Welsh E.A."/>
            <person name="Liberton M."/>
            <person name="Stoeckel J."/>
            <person name="Loh T."/>
            <person name="Elvitigala T."/>
            <person name="Wang C."/>
            <person name="Wollam A."/>
            <person name="Fulton R.S."/>
            <person name="Clifton S.W."/>
            <person name="Jacobs J.M."/>
            <person name="Aurora R."/>
            <person name="Ghosh B.K."/>
            <person name="Sherman L.A."/>
            <person name="Smith R.D."/>
            <person name="Wilson R.K."/>
            <person name="Pakrasi H.B."/>
        </authorList>
    </citation>
    <scope>NUCLEOTIDE SEQUENCE [LARGE SCALE GENOMIC DNA]</scope>
    <source>
        <strain evidence="12">ATCC 51142 / BH68</strain>
    </source>
</reference>
<dbReference type="InterPro" id="IPR015421">
    <property type="entry name" value="PyrdxlP-dep_Trfase_major"/>
</dbReference>
<feature type="binding site" evidence="6">
    <location>
        <position position="356"/>
    </location>
    <ligand>
        <name>substrate</name>
    </ligand>
</feature>
<dbReference type="GO" id="GO:0019265">
    <property type="term" value="P:glycine biosynthetic process, by transamination of glyoxylate"/>
    <property type="evidence" value="ECO:0007669"/>
    <property type="project" value="TreeGrafter"/>
</dbReference>
<evidence type="ECO:0000256" key="3">
    <source>
        <dbReference type="ARBA" id="ARBA00022576"/>
    </source>
</evidence>
<dbReference type="InterPro" id="IPR015424">
    <property type="entry name" value="PyrdxlP-dep_Trfase"/>
</dbReference>
<evidence type="ECO:0000259" key="10">
    <source>
        <dbReference type="Pfam" id="PF00266"/>
    </source>
</evidence>
<dbReference type="Gene3D" id="3.90.1150.10">
    <property type="entry name" value="Aspartate Aminotransferase, domain 1"/>
    <property type="match status" value="1"/>
</dbReference>
<comment type="similarity">
    <text evidence="2 8">Belongs to the class-V pyridoxal-phosphate-dependent aminotransferase family.</text>
</comment>
<evidence type="ECO:0000313" key="12">
    <source>
        <dbReference type="Proteomes" id="UP000001203"/>
    </source>
</evidence>
<evidence type="ECO:0000256" key="4">
    <source>
        <dbReference type="ARBA" id="ARBA00022679"/>
    </source>
</evidence>
<dbReference type="PROSITE" id="PS00595">
    <property type="entry name" value="AA_TRANSFER_CLASS_5"/>
    <property type="match status" value="1"/>
</dbReference>